<dbReference type="InterPro" id="IPR004358">
    <property type="entry name" value="Sig_transdc_His_kin-like_C"/>
</dbReference>
<feature type="domain" description="Response regulatory" evidence="6">
    <location>
        <begin position="518"/>
        <end position="632"/>
    </location>
</feature>
<evidence type="ECO:0000256" key="4">
    <source>
        <dbReference type="PROSITE-ProRule" id="PRU00169"/>
    </source>
</evidence>
<dbReference type="SMART" id="SM00387">
    <property type="entry name" value="HATPase_c"/>
    <property type="match status" value="1"/>
</dbReference>
<dbReference type="SUPFAM" id="SSF52172">
    <property type="entry name" value="CheY-like"/>
    <property type="match status" value="2"/>
</dbReference>
<reference evidence="8 9" key="1">
    <citation type="submission" date="2007-04" db="EMBL/GenBank/DDBJ databases">
        <title>Complete sequence of plasmid pNL2 of Novosphingobium aromaticivorans DSM 12444.</title>
        <authorList>
            <consortium name="US DOE Joint Genome Institute"/>
            <person name="Copeland A."/>
            <person name="Lucas S."/>
            <person name="Lapidus A."/>
            <person name="Barry K."/>
            <person name="Detter J.C."/>
            <person name="Glavina del Rio T."/>
            <person name="Hammon N."/>
            <person name="Israni S."/>
            <person name="Dalin E."/>
            <person name="Tice H."/>
            <person name="Pitluck S."/>
            <person name="Chertkov O."/>
            <person name="Han C."/>
            <person name="Thomson S."/>
            <person name="Schmutz J."/>
            <person name="Larimer F."/>
            <person name="Land M."/>
            <person name="Kyrpides N."/>
            <person name="Ivanova N."/>
            <person name="Fredrickson J."/>
            <person name="Romine M.F."/>
            <person name="Richardson P."/>
        </authorList>
    </citation>
    <scope>NUCLEOTIDE SEQUENCE [LARGE SCALE GENOMIC DNA]</scope>
    <source>
        <strain evidence="9">ATCC 700278 / DSM 12444 / CCUG 56034 / CIP 105152 / NBRC 16084 / F199</strain>
        <plasmid evidence="8 9">pNL2</plasmid>
    </source>
</reference>
<dbReference type="Proteomes" id="UP000009134">
    <property type="component" value="Plasmid pNL2"/>
</dbReference>
<dbReference type="SUPFAM" id="SSF55874">
    <property type="entry name" value="ATPase domain of HSP90 chaperone/DNA topoisomerase II/histidine kinase"/>
    <property type="match status" value="1"/>
</dbReference>
<dbReference type="InterPro" id="IPR003594">
    <property type="entry name" value="HATPase_dom"/>
</dbReference>
<dbReference type="PANTHER" id="PTHR43547">
    <property type="entry name" value="TWO-COMPONENT HISTIDINE KINASE"/>
    <property type="match status" value="1"/>
</dbReference>
<dbReference type="InterPro" id="IPR013655">
    <property type="entry name" value="PAS_fold_3"/>
</dbReference>
<evidence type="ECO:0000256" key="2">
    <source>
        <dbReference type="ARBA" id="ARBA00012438"/>
    </source>
</evidence>
<protein>
    <recommendedName>
        <fullName evidence="2">histidine kinase</fullName>
        <ecNumber evidence="2">2.7.13.3</ecNumber>
    </recommendedName>
</protein>
<keyword evidence="8" id="KW-0418">Kinase</keyword>
<dbReference type="CDD" id="cd00082">
    <property type="entry name" value="HisKA"/>
    <property type="match status" value="1"/>
</dbReference>
<dbReference type="InterPro" id="IPR000700">
    <property type="entry name" value="PAS-assoc_C"/>
</dbReference>
<dbReference type="PROSITE" id="PS50109">
    <property type="entry name" value="HIS_KIN"/>
    <property type="match status" value="1"/>
</dbReference>
<evidence type="ECO:0000259" key="7">
    <source>
        <dbReference type="PROSITE" id="PS50113"/>
    </source>
</evidence>
<dbReference type="SUPFAM" id="SSF47384">
    <property type="entry name" value="Homodimeric domain of signal transducing histidine kinase"/>
    <property type="match status" value="1"/>
</dbReference>
<dbReference type="InterPro" id="IPR011006">
    <property type="entry name" value="CheY-like_superfamily"/>
</dbReference>
<dbReference type="GO" id="GO:0000155">
    <property type="term" value="F:phosphorelay sensor kinase activity"/>
    <property type="evidence" value="ECO:0007669"/>
    <property type="project" value="InterPro"/>
</dbReference>
<evidence type="ECO:0000313" key="9">
    <source>
        <dbReference type="Proteomes" id="UP000009134"/>
    </source>
</evidence>
<organism evidence="8 9">
    <name type="scientific">Novosphingobium aromaticivorans (strain ATCC 700278 / DSM 12444 / CCUG 56034 / CIP 105152 / NBRC 16084 / F199)</name>
    <dbReference type="NCBI Taxonomy" id="279238"/>
    <lineage>
        <taxon>Bacteria</taxon>
        <taxon>Pseudomonadati</taxon>
        <taxon>Pseudomonadota</taxon>
        <taxon>Alphaproteobacteria</taxon>
        <taxon>Sphingomonadales</taxon>
        <taxon>Sphingomonadaceae</taxon>
        <taxon>Novosphingobium</taxon>
    </lineage>
</organism>
<dbReference type="Pfam" id="PF08447">
    <property type="entry name" value="PAS_3"/>
    <property type="match status" value="1"/>
</dbReference>
<dbReference type="Gene3D" id="2.10.70.100">
    <property type="match status" value="1"/>
</dbReference>
<dbReference type="EC" id="2.7.13.3" evidence="2"/>
<keyword evidence="3 4" id="KW-0597">Phosphoprotein</keyword>
<dbReference type="PRINTS" id="PR00344">
    <property type="entry name" value="BCTRLSENSOR"/>
</dbReference>
<feature type="domain" description="PAC" evidence="7">
    <location>
        <begin position="221"/>
        <end position="273"/>
    </location>
</feature>
<dbReference type="eggNOG" id="COG4191">
    <property type="taxonomic scope" value="Bacteria"/>
</dbReference>
<evidence type="ECO:0000259" key="6">
    <source>
        <dbReference type="PROSITE" id="PS50110"/>
    </source>
</evidence>
<dbReference type="Pfam" id="PF02518">
    <property type="entry name" value="HATPase_c"/>
    <property type="match status" value="1"/>
</dbReference>
<dbReference type="InterPro" id="IPR035965">
    <property type="entry name" value="PAS-like_dom_sf"/>
</dbReference>
<feature type="modified residue" description="4-aspartylphosphate" evidence="4">
    <location>
        <position position="38"/>
    </location>
</feature>
<keyword evidence="8" id="KW-0614">Plasmid</keyword>
<dbReference type="PROSITE" id="PS50110">
    <property type="entry name" value="RESPONSE_REGULATORY"/>
    <property type="match status" value="2"/>
</dbReference>
<dbReference type="InterPro" id="IPR003661">
    <property type="entry name" value="HisK_dim/P_dom"/>
</dbReference>
<sequence>MLALGHVLRDIAEVVTANSGREALRHLLDGEFAVILLDVFMPDMDGYEVADLIRERKQTARIPIIFLSAVNKETEHLMRGYAMGAVDYVFKPVDPVVLATKVSVFVELFEMRKRVEAKSRAERELREAGFRAQLERLQIEHELNSTRARQATVLDALPLALFEAVADKNGMLIREFVAGDLAKIAGVDATSIEQRSLCWEDRIHPEDLPATRPPAGSDAVFSTEYRWNCADGSQRYFFERAVPIGCETDGLVRWAGTLLDVTDRRKLEAQLLQAGKMDALGRLTGGVAHDFNNVLAAVLGGITLLERKAPLDDLGHRLTEQIRLAAERGAELVRRMMAFARKQELKPVYLAPSAVREAVSGLVEQTLGGTVTLSWDCADTDLVFHADRSQLELALVNLVINARDAMPEGGSIHVAIAPAADADRLRIEVRDEGTGIAPGVLERITEPFFTTKGVGKGTGLGLSMVMGFVQQSGGTLDIESAEGCGTTVRILMPAARAPDADEREAPSVEGTRAYAVRTVLVVDDDHSVRTIIAEQLREFGVMVEEAASGADAVERVISAKTPFDLLLTDFAMPGLNGLQTIERLRALGTDIPCALMTGYADDRIDTTGGTQTRLLRKPIAFEDLEDLLIHPT</sequence>
<dbReference type="InterPro" id="IPR036097">
    <property type="entry name" value="HisK_dim/P_sf"/>
</dbReference>
<dbReference type="Pfam" id="PF00072">
    <property type="entry name" value="Response_reg"/>
    <property type="match status" value="2"/>
</dbReference>
<keyword evidence="8" id="KW-0808">Transferase</keyword>
<proteinExistence type="predicted"/>
<evidence type="ECO:0000313" key="8">
    <source>
        <dbReference type="EMBL" id="ABP64354.1"/>
    </source>
</evidence>
<evidence type="ECO:0000256" key="1">
    <source>
        <dbReference type="ARBA" id="ARBA00000085"/>
    </source>
</evidence>
<dbReference type="SUPFAM" id="SSF55785">
    <property type="entry name" value="PYP-like sensor domain (PAS domain)"/>
    <property type="match status" value="1"/>
</dbReference>
<dbReference type="Pfam" id="PF00512">
    <property type="entry name" value="HisKA"/>
    <property type="match status" value="1"/>
</dbReference>
<dbReference type="InterPro" id="IPR001789">
    <property type="entry name" value="Sig_transdc_resp-reg_receiver"/>
</dbReference>
<dbReference type="PROSITE" id="PS50113">
    <property type="entry name" value="PAC"/>
    <property type="match status" value="1"/>
</dbReference>
<dbReference type="eggNOG" id="COG3437">
    <property type="taxonomic scope" value="Bacteria"/>
</dbReference>
<gene>
    <name evidence="8" type="ordered locus">Saro_3494</name>
</gene>
<feature type="modified residue" description="4-aspartylphosphate" evidence="4">
    <location>
        <position position="569"/>
    </location>
</feature>
<dbReference type="KEGG" id="nar:Saro_3494"/>
<dbReference type="SMART" id="SM00388">
    <property type="entry name" value="HisKA"/>
    <property type="match status" value="1"/>
</dbReference>
<dbReference type="Gene3D" id="3.30.565.10">
    <property type="entry name" value="Histidine kinase-like ATPase, C-terminal domain"/>
    <property type="match status" value="1"/>
</dbReference>
<dbReference type="HOGENOM" id="CLU_000445_114_51_5"/>
<keyword evidence="9" id="KW-1185">Reference proteome</keyword>
<feature type="domain" description="Response regulatory" evidence="6">
    <location>
        <begin position="1"/>
        <end position="106"/>
    </location>
</feature>
<evidence type="ECO:0000256" key="3">
    <source>
        <dbReference type="ARBA" id="ARBA00022553"/>
    </source>
</evidence>
<evidence type="ECO:0000259" key="5">
    <source>
        <dbReference type="PROSITE" id="PS50109"/>
    </source>
</evidence>
<dbReference type="AlphaFoldDB" id="A4XEJ3"/>
<feature type="domain" description="Histidine kinase" evidence="5">
    <location>
        <begin position="286"/>
        <end position="496"/>
    </location>
</feature>
<accession>A4XEJ3</accession>
<dbReference type="Gene3D" id="1.10.287.130">
    <property type="match status" value="1"/>
</dbReference>
<dbReference type="SMART" id="SM00448">
    <property type="entry name" value="REC"/>
    <property type="match status" value="2"/>
</dbReference>
<dbReference type="Gene3D" id="3.40.50.2300">
    <property type="match status" value="2"/>
</dbReference>
<dbReference type="InterPro" id="IPR036890">
    <property type="entry name" value="HATPase_C_sf"/>
</dbReference>
<dbReference type="PANTHER" id="PTHR43547:SF2">
    <property type="entry name" value="HYBRID SIGNAL TRANSDUCTION HISTIDINE KINASE C"/>
    <property type="match status" value="1"/>
</dbReference>
<name>A4XEJ3_NOVAD</name>
<dbReference type="EMBL" id="CP000677">
    <property type="protein sequence ID" value="ABP64354.1"/>
    <property type="molecule type" value="Genomic_DNA"/>
</dbReference>
<dbReference type="CDD" id="cd00156">
    <property type="entry name" value="REC"/>
    <property type="match status" value="1"/>
</dbReference>
<geneLocation type="plasmid" evidence="8 9">
    <name>pNL2</name>
</geneLocation>
<dbReference type="InterPro" id="IPR005467">
    <property type="entry name" value="His_kinase_dom"/>
</dbReference>
<comment type="catalytic activity">
    <reaction evidence="1">
        <text>ATP + protein L-histidine = ADP + protein N-phospho-L-histidine.</text>
        <dbReference type="EC" id="2.7.13.3"/>
    </reaction>
</comment>